<accession>A0A1R2C689</accession>
<dbReference type="EMBL" id="MPUH01000266">
    <property type="protein sequence ID" value="OMJ84544.1"/>
    <property type="molecule type" value="Genomic_DNA"/>
</dbReference>
<proteinExistence type="predicted"/>
<dbReference type="AlphaFoldDB" id="A0A1R2C689"/>
<organism evidence="2 3">
    <name type="scientific">Stentor coeruleus</name>
    <dbReference type="NCBI Taxonomy" id="5963"/>
    <lineage>
        <taxon>Eukaryota</taxon>
        <taxon>Sar</taxon>
        <taxon>Alveolata</taxon>
        <taxon>Ciliophora</taxon>
        <taxon>Postciliodesmatophora</taxon>
        <taxon>Heterotrichea</taxon>
        <taxon>Heterotrichida</taxon>
        <taxon>Stentoridae</taxon>
        <taxon>Stentor</taxon>
    </lineage>
</organism>
<gene>
    <name evidence="2" type="ORF">SteCoe_14353</name>
</gene>
<feature type="coiled-coil region" evidence="1">
    <location>
        <begin position="295"/>
        <end position="329"/>
    </location>
</feature>
<feature type="coiled-coil region" evidence="1">
    <location>
        <begin position="97"/>
        <end position="190"/>
    </location>
</feature>
<name>A0A1R2C689_9CILI</name>
<protein>
    <submittedName>
        <fullName evidence="2">Uncharacterized protein</fullName>
    </submittedName>
</protein>
<comment type="caution">
    <text evidence="2">The sequence shown here is derived from an EMBL/GenBank/DDBJ whole genome shotgun (WGS) entry which is preliminary data.</text>
</comment>
<keyword evidence="3" id="KW-1185">Reference proteome</keyword>
<evidence type="ECO:0000313" key="3">
    <source>
        <dbReference type="Proteomes" id="UP000187209"/>
    </source>
</evidence>
<evidence type="ECO:0000256" key="1">
    <source>
        <dbReference type="SAM" id="Coils"/>
    </source>
</evidence>
<sequence length="364" mass="42839">MQMSINPPDELFLVDDDSFSIAKIDETIARSKRIVQESLAISKSLNEKSKNLRKASSKINYEVDSSAHEDSDYSARHSSFANEYESENRIKNTCFAKEKFKKSFEESQILLKELEAQEKIRNNEISRLQSTLSLQNNAEINSLQQSLQEKKQKIKELSDKITNSAIFRENQELKAKIRQFEMKKLEKNSRTPNIEENDKKKEIDAHYNALYKLHQETSLDVAKEVQKLREEIKNKEKENTRNILYLTSKLEEKMIDNQLLSDQIKSLPSRYSDHSYKAEETINESSNKKIRRYSNHQHENEINEYKEKIVRLETELKKVKLKYSNLKKLYQKNCRKQSCTDGKRTVIKTKKRTASKKKVINYPI</sequence>
<reference evidence="2 3" key="1">
    <citation type="submission" date="2016-11" db="EMBL/GenBank/DDBJ databases">
        <title>The macronuclear genome of Stentor coeruleus: a giant cell with tiny introns.</title>
        <authorList>
            <person name="Slabodnick M."/>
            <person name="Ruby J.G."/>
            <person name="Reiff S.B."/>
            <person name="Swart E.C."/>
            <person name="Gosai S."/>
            <person name="Prabakaran S."/>
            <person name="Witkowska E."/>
            <person name="Larue G.E."/>
            <person name="Fisher S."/>
            <person name="Freeman R.M."/>
            <person name="Gunawardena J."/>
            <person name="Chu W."/>
            <person name="Stover N.A."/>
            <person name="Gregory B.D."/>
            <person name="Nowacki M."/>
            <person name="Derisi J."/>
            <person name="Roy S.W."/>
            <person name="Marshall W.F."/>
            <person name="Sood P."/>
        </authorList>
    </citation>
    <scope>NUCLEOTIDE SEQUENCE [LARGE SCALE GENOMIC DNA]</scope>
    <source>
        <strain evidence="2">WM001</strain>
    </source>
</reference>
<evidence type="ECO:0000313" key="2">
    <source>
        <dbReference type="EMBL" id="OMJ84544.1"/>
    </source>
</evidence>
<dbReference type="Proteomes" id="UP000187209">
    <property type="component" value="Unassembled WGS sequence"/>
</dbReference>
<keyword evidence="1" id="KW-0175">Coiled coil</keyword>